<keyword evidence="1" id="KW-0695">RNA-directed DNA polymerase</keyword>
<keyword evidence="1" id="KW-0548">Nucleotidyltransferase</keyword>
<dbReference type="EMBL" id="BLXT01001935">
    <property type="protein sequence ID" value="GFN89428.1"/>
    <property type="molecule type" value="Genomic_DNA"/>
</dbReference>
<name>A0AAV3Z279_9GAST</name>
<dbReference type="AlphaFoldDB" id="A0AAV3Z279"/>
<dbReference type="PANTHER" id="PTHR21301:SF10">
    <property type="entry name" value="REVERSE TRANSCRIPTASE DOMAIN-CONTAINING PROTEIN"/>
    <property type="match status" value="1"/>
</dbReference>
<sequence>MDVSALYTNIPHAEGKGACKFALEKWRDHLVYIDVSALYTNIPHAEGKGACKFALEKWRDPNSTPSSTFLYDLIEIILTCYCFQFADDMWLQIEVRPWIHVWPLATLIYSWASLRTNCWHQQPPNRRFGSDT</sequence>
<proteinExistence type="predicted"/>
<accession>A0AAV3Z279</accession>
<keyword evidence="1" id="KW-0808">Transferase</keyword>
<organism evidence="1 2">
    <name type="scientific">Plakobranchus ocellatus</name>
    <dbReference type="NCBI Taxonomy" id="259542"/>
    <lineage>
        <taxon>Eukaryota</taxon>
        <taxon>Metazoa</taxon>
        <taxon>Spiralia</taxon>
        <taxon>Lophotrochozoa</taxon>
        <taxon>Mollusca</taxon>
        <taxon>Gastropoda</taxon>
        <taxon>Heterobranchia</taxon>
        <taxon>Euthyneura</taxon>
        <taxon>Panpulmonata</taxon>
        <taxon>Sacoglossa</taxon>
        <taxon>Placobranchoidea</taxon>
        <taxon>Plakobranchidae</taxon>
        <taxon>Plakobranchus</taxon>
    </lineage>
</organism>
<reference evidence="1 2" key="1">
    <citation type="journal article" date="2021" name="Elife">
        <title>Chloroplast acquisition without the gene transfer in kleptoplastic sea slugs, Plakobranchus ocellatus.</title>
        <authorList>
            <person name="Maeda T."/>
            <person name="Takahashi S."/>
            <person name="Yoshida T."/>
            <person name="Shimamura S."/>
            <person name="Takaki Y."/>
            <person name="Nagai Y."/>
            <person name="Toyoda A."/>
            <person name="Suzuki Y."/>
            <person name="Arimoto A."/>
            <person name="Ishii H."/>
            <person name="Satoh N."/>
            <person name="Nishiyama T."/>
            <person name="Hasebe M."/>
            <person name="Maruyama T."/>
            <person name="Minagawa J."/>
            <person name="Obokata J."/>
            <person name="Shigenobu S."/>
        </authorList>
    </citation>
    <scope>NUCLEOTIDE SEQUENCE [LARGE SCALE GENOMIC DNA]</scope>
</reference>
<keyword evidence="2" id="KW-1185">Reference proteome</keyword>
<evidence type="ECO:0000313" key="1">
    <source>
        <dbReference type="EMBL" id="GFN89428.1"/>
    </source>
</evidence>
<dbReference type="PANTHER" id="PTHR21301">
    <property type="entry name" value="REVERSE TRANSCRIPTASE"/>
    <property type="match status" value="1"/>
</dbReference>
<evidence type="ECO:0000313" key="2">
    <source>
        <dbReference type="Proteomes" id="UP000735302"/>
    </source>
</evidence>
<comment type="caution">
    <text evidence="1">The sequence shown here is derived from an EMBL/GenBank/DDBJ whole genome shotgun (WGS) entry which is preliminary data.</text>
</comment>
<dbReference type="GO" id="GO:0003964">
    <property type="term" value="F:RNA-directed DNA polymerase activity"/>
    <property type="evidence" value="ECO:0007669"/>
    <property type="project" value="UniProtKB-KW"/>
</dbReference>
<gene>
    <name evidence="1" type="ORF">PoB_001593400</name>
</gene>
<dbReference type="Proteomes" id="UP000735302">
    <property type="component" value="Unassembled WGS sequence"/>
</dbReference>
<protein>
    <submittedName>
        <fullName evidence="1">Telomerase reverse transcriptase</fullName>
    </submittedName>
</protein>